<feature type="compositionally biased region" description="Basic residues" evidence="1">
    <location>
        <begin position="275"/>
        <end position="285"/>
    </location>
</feature>
<dbReference type="EMBL" id="NCKV01021121">
    <property type="protein sequence ID" value="RWS19974.1"/>
    <property type="molecule type" value="Genomic_DNA"/>
</dbReference>
<reference evidence="3 4" key="1">
    <citation type="journal article" date="2018" name="Gigascience">
        <title>Genomes of trombidid mites reveal novel predicted allergens and laterally-transferred genes associated with secondary metabolism.</title>
        <authorList>
            <person name="Dong X."/>
            <person name="Chaisiri K."/>
            <person name="Xia D."/>
            <person name="Armstrong S.D."/>
            <person name="Fang Y."/>
            <person name="Donnelly M.J."/>
            <person name="Kadowaki T."/>
            <person name="McGarry J.W."/>
            <person name="Darby A.C."/>
            <person name="Makepeace B.L."/>
        </authorList>
    </citation>
    <scope>NUCLEOTIDE SEQUENCE [LARGE SCALE GENOMIC DNA]</scope>
    <source>
        <strain evidence="3">UoL-UT</strain>
    </source>
</reference>
<dbReference type="GO" id="GO:0015074">
    <property type="term" value="P:DNA integration"/>
    <property type="evidence" value="ECO:0007669"/>
    <property type="project" value="InterPro"/>
</dbReference>
<dbReference type="InterPro" id="IPR050951">
    <property type="entry name" value="Retrovirus_Pol_polyprotein"/>
</dbReference>
<dbReference type="InterPro" id="IPR001584">
    <property type="entry name" value="Integrase_cat-core"/>
</dbReference>
<dbReference type="Proteomes" id="UP000288716">
    <property type="component" value="Unassembled WGS sequence"/>
</dbReference>
<evidence type="ECO:0000313" key="3">
    <source>
        <dbReference type="EMBL" id="RWS19974.1"/>
    </source>
</evidence>
<organism evidence="3 4">
    <name type="scientific">Leptotrombidium deliense</name>
    <dbReference type="NCBI Taxonomy" id="299467"/>
    <lineage>
        <taxon>Eukaryota</taxon>
        <taxon>Metazoa</taxon>
        <taxon>Ecdysozoa</taxon>
        <taxon>Arthropoda</taxon>
        <taxon>Chelicerata</taxon>
        <taxon>Arachnida</taxon>
        <taxon>Acari</taxon>
        <taxon>Acariformes</taxon>
        <taxon>Trombidiformes</taxon>
        <taxon>Prostigmata</taxon>
        <taxon>Anystina</taxon>
        <taxon>Parasitengona</taxon>
        <taxon>Trombiculoidea</taxon>
        <taxon>Trombiculidae</taxon>
        <taxon>Leptotrombidium</taxon>
    </lineage>
</organism>
<dbReference type="SUPFAM" id="SSF53098">
    <property type="entry name" value="Ribonuclease H-like"/>
    <property type="match status" value="1"/>
</dbReference>
<dbReference type="AlphaFoldDB" id="A0A443RXN5"/>
<dbReference type="STRING" id="299467.A0A443RXN5"/>
<dbReference type="PROSITE" id="PS50994">
    <property type="entry name" value="INTEGRASE"/>
    <property type="match status" value="1"/>
</dbReference>
<comment type="caution">
    <text evidence="3">The sequence shown here is derived from an EMBL/GenBank/DDBJ whole genome shotgun (WGS) entry which is preliminary data.</text>
</comment>
<dbReference type="InterPro" id="IPR056924">
    <property type="entry name" value="SH3_Tf2-1"/>
</dbReference>
<evidence type="ECO:0000256" key="1">
    <source>
        <dbReference type="SAM" id="MobiDB-lite"/>
    </source>
</evidence>
<gene>
    <name evidence="3" type="ORF">B4U80_05347</name>
</gene>
<name>A0A443RXN5_9ACAR</name>
<sequence length="291" mass="33580">MKYVCMRYGTPRTVVTDNGTQFVAADFEKLLRERNVRHATTTPYHPEANGAVERTIRTIKETLAAICKNKRNQWERSLPFAVFAINTAVHESTNKSPFEIVFNRRALMPTDLRLGRKDYKELNKVGNLTDAVVKQHNVMENDVCEKLKLSQDRQLRTLNRRRIELNISSGQYVMLNIPHKGHKKKGLSFRYHGPYRVLTKINENAYELEEVDASQKNNPFRGVVHVKYMKPTHIISNDQNDADPEVDEERSDGSVKSSQSQRQSSMIKESDSNLKVKRPRGRPRKVLSFAK</sequence>
<dbReference type="InterPro" id="IPR012337">
    <property type="entry name" value="RNaseH-like_sf"/>
</dbReference>
<feature type="compositionally biased region" description="Acidic residues" evidence="1">
    <location>
        <begin position="240"/>
        <end position="250"/>
    </location>
</feature>
<feature type="domain" description="Integrase catalytic" evidence="2">
    <location>
        <begin position="1"/>
        <end position="105"/>
    </location>
</feature>
<evidence type="ECO:0000259" key="2">
    <source>
        <dbReference type="PROSITE" id="PS50994"/>
    </source>
</evidence>
<dbReference type="Gene3D" id="3.30.420.10">
    <property type="entry name" value="Ribonuclease H-like superfamily/Ribonuclease H"/>
    <property type="match status" value="1"/>
</dbReference>
<evidence type="ECO:0000313" key="4">
    <source>
        <dbReference type="Proteomes" id="UP000288716"/>
    </source>
</evidence>
<dbReference type="OrthoDB" id="6513132at2759"/>
<dbReference type="VEuPathDB" id="VectorBase:LDEU012066"/>
<accession>A0A443RXN5</accession>
<protein>
    <submittedName>
        <fullName evidence="3">Gag-Uncharacterized protein-like protein</fullName>
    </submittedName>
</protein>
<dbReference type="InterPro" id="IPR036397">
    <property type="entry name" value="RNaseH_sf"/>
</dbReference>
<dbReference type="Pfam" id="PF24626">
    <property type="entry name" value="SH3_Tf2-1"/>
    <property type="match status" value="1"/>
</dbReference>
<feature type="region of interest" description="Disordered" evidence="1">
    <location>
        <begin position="234"/>
        <end position="291"/>
    </location>
</feature>
<dbReference type="PANTHER" id="PTHR37984:SF5">
    <property type="entry name" value="PROTEIN NYNRIN-LIKE"/>
    <property type="match status" value="1"/>
</dbReference>
<proteinExistence type="predicted"/>
<dbReference type="PANTHER" id="PTHR37984">
    <property type="entry name" value="PROTEIN CBG26694"/>
    <property type="match status" value="1"/>
</dbReference>
<dbReference type="GO" id="GO:0003676">
    <property type="term" value="F:nucleic acid binding"/>
    <property type="evidence" value="ECO:0007669"/>
    <property type="project" value="InterPro"/>
</dbReference>
<keyword evidence="4" id="KW-1185">Reference proteome</keyword>